<sequence length="125" mass="14126">MSDAQSRDVVFVVDRVETKPGQAREFVQRYLAEYAPGARERGMTLQHILVSPPIWFPDRSNTVTATWTLPGPTQWWQMTWKGRVDPQLGRWWSQIEALVESRTRSVAAAADHVDALCAVTDGTDV</sequence>
<dbReference type="Proteomes" id="UP000193577">
    <property type="component" value="Unassembled WGS sequence"/>
</dbReference>
<organism evidence="1 2">
    <name type="scientific">Mycolicibacillus koreensis</name>
    <dbReference type="NCBI Taxonomy" id="1069220"/>
    <lineage>
        <taxon>Bacteria</taxon>
        <taxon>Bacillati</taxon>
        <taxon>Actinomycetota</taxon>
        <taxon>Actinomycetes</taxon>
        <taxon>Mycobacteriales</taxon>
        <taxon>Mycobacteriaceae</taxon>
        <taxon>Mycolicibacillus</taxon>
    </lineage>
</organism>
<dbReference type="EMBL" id="NCXO01000033">
    <property type="protein sequence ID" value="OSC32771.1"/>
    <property type="molecule type" value="Genomic_DNA"/>
</dbReference>
<dbReference type="AlphaFoldDB" id="A0A7I7SI25"/>
<accession>A0A7I7SI25</accession>
<proteinExistence type="predicted"/>
<evidence type="ECO:0000313" key="2">
    <source>
        <dbReference type="Proteomes" id="UP000193577"/>
    </source>
</evidence>
<dbReference type="RefSeq" id="WP_085304625.1">
    <property type="nucleotide sequence ID" value="NZ_AP022594.1"/>
</dbReference>
<reference evidence="1 2" key="1">
    <citation type="submission" date="2017-04" db="EMBL/GenBank/DDBJ databases">
        <title>The new phylogeny of genus Mycobacterium.</title>
        <authorList>
            <person name="Tortoli E."/>
            <person name="Trovato A."/>
            <person name="Cirillo D.M."/>
        </authorList>
    </citation>
    <scope>NUCLEOTIDE SEQUENCE [LARGE SCALE GENOMIC DNA]</scope>
    <source>
        <strain evidence="1 2">KCTC 19819</strain>
    </source>
</reference>
<comment type="caution">
    <text evidence="1">The sequence shown here is derived from an EMBL/GenBank/DDBJ whole genome shotgun (WGS) entry which is preliminary data.</text>
</comment>
<keyword evidence="2" id="KW-1185">Reference proteome</keyword>
<name>A0A7I7SI25_9MYCO</name>
<dbReference type="OrthoDB" id="4638417at2"/>
<gene>
    <name evidence="1" type="ORF">B8W67_14315</name>
</gene>
<evidence type="ECO:0000313" key="1">
    <source>
        <dbReference type="EMBL" id="OSC32771.1"/>
    </source>
</evidence>
<protein>
    <submittedName>
        <fullName evidence="1">Uncharacterized protein</fullName>
    </submittedName>
</protein>